<name>A0A498STR4_ACAVI</name>
<reference evidence="1 2" key="1">
    <citation type="submission" date="2018-08" db="EMBL/GenBank/DDBJ databases">
        <authorList>
            <person name="Laetsch R D."/>
            <person name="Stevens L."/>
            <person name="Kumar S."/>
            <person name="Blaxter L. M."/>
        </authorList>
    </citation>
    <scope>NUCLEOTIDE SEQUENCE [LARGE SCALE GENOMIC DNA]</scope>
</reference>
<dbReference type="AlphaFoldDB" id="A0A498STR4"/>
<protein>
    <submittedName>
        <fullName evidence="1">Uncharacterized protein</fullName>
    </submittedName>
</protein>
<sequence length="90" mass="10567">MKEDLKLFSFGNQVPEFYPTTKDNYGLCLGRLRTLIKRLQNSKPLLNRCNEIFKKQMQLNIIEEVKPDMNQVGVIHYLPHHEVLTPANQQ</sequence>
<dbReference type="OrthoDB" id="5864674at2759"/>
<gene>
    <name evidence="1" type="ORF">NAV_LOCUS8227</name>
</gene>
<dbReference type="Proteomes" id="UP000276991">
    <property type="component" value="Unassembled WGS sequence"/>
</dbReference>
<evidence type="ECO:0000313" key="2">
    <source>
        <dbReference type="Proteomes" id="UP000276991"/>
    </source>
</evidence>
<organism evidence="1 2">
    <name type="scientific">Acanthocheilonema viteae</name>
    <name type="common">Filarial nematode worm</name>
    <name type="synonym">Dipetalonema viteae</name>
    <dbReference type="NCBI Taxonomy" id="6277"/>
    <lineage>
        <taxon>Eukaryota</taxon>
        <taxon>Metazoa</taxon>
        <taxon>Ecdysozoa</taxon>
        <taxon>Nematoda</taxon>
        <taxon>Chromadorea</taxon>
        <taxon>Rhabditida</taxon>
        <taxon>Spirurina</taxon>
        <taxon>Spiruromorpha</taxon>
        <taxon>Filarioidea</taxon>
        <taxon>Onchocercidae</taxon>
        <taxon>Acanthocheilonema</taxon>
    </lineage>
</organism>
<dbReference type="EMBL" id="UPTC01002407">
    <property type="protein sequence ID" value="VBB33436.1"/>
    <property type="molecule type" value="Genomic_DNA"/>
</dbReference>
<keyword evidence="2" id="KW-1185">Reference proteome</keyword>
<accession>A0A498STR4</accession>
<proteinExistence type="predicted"/>
<evidence type="ECO:0000313" key="1">
    <source>
        <dbReference type="EMBL" id="VBB33436.1"/>
    </source>
</evidence>